<reference evidence="2" key="1">
    <citation type="journal article" date="2019" name="PLoS Negl. Trop. Dis.">
        <title>Revisiting the worldwide diversity of Leptospira species in the environment.</title>
        <authorList>
            <person name="Vincent A.T."/>
            <person name="Schiettekatte O."/>
            <person name="Bourhy P."/>
            <person name="Veyrier F.J."/>
            <person name="Picardeau M."/>
        </authorList>
    </citation>
    <scope>NUCLEOTIDE SEQUENCE [LARGE SCALE GENOMIC DNA]</scope>
    <source>
        <strain evidence="2">201800272</strain>
    </source>
</reference>
<sequence>MNKEIRENEFNVFSEKNTSDILIKIIKDEGNLINRQMKNLFVLWNQYPNLDSSFTKLVSNFIRKNEYLNEYIYTLAVKALQTNDNLIKVLEKLKLKIDPFSRETQYKQWLVDIRKFDFVKKLIDSELEKTNPLRLQYEKQEQLLKKLRGIDNSL</sequence>
<evidence type="ECO:0000313" key="1">
    <source>
        <dbReference type="EMBL" id="TGL23149.1"/>
    </source>
</evidence>
<evidence type="ECO:0000313" key="2">
    <source>
        <dbReference type="Proteomes" id="UP000298200"/>
    </source>
</evidence>
<gene>
    <name evidence="1" type="ORF">EHQ46_05795</name>
</gene>
<comment type="caution">
    <text evidence="1">The sequence shown here is derived from an EMBL/GenBank/DDBJ whole genome shotgun (WGS) entry which is preliminary data.</text>
</comment>
<dbReference type="Proteomes" id="UP000298200">
    <property type="component" value="Unassembled WGS sequence"/>
</dbReference>
<name>A0ABY2M787_9LEPT</name>
<accession>A0ABY2M787</accession>
<keyword evidence="2" id="KW-1185">Reference proteome</keyword>
<dbReference type="EMBL" id="RQFU01000006">
    <property type="protein sequence ID" value="TGL23149.1"/>
    <property type="molecule type" value="Genomic_DNA"/>
</dbReference>
<protein>
    <submittedName>
        <fullName evidence="1">Uncharacterized protein</fullName>
    </submittedName>
</protein>
<proteinExistence type="predicted"/>
<organism evidence="1 2">
    <name type="scientific">Leptospira yanagawae</name>
    <dbReference type="NCBI Taxonomy" id="293069"/>
    <lineage>
        <taxon>Bacteria</taxon>
        <taxon>Pseudomonadati</taxon>
        <taxon>Spirochaetota</taxon>
        <taxon>Spirochaetia</taxon>
        <taxon>Leptospirales</taxon>
        <taxon>Leptospiraceae</taxon>
        <taxon>Leptospira</taxon>
    </lineage>
</organism>